<dbReference type="InterPro" id="IPR001375">
    <property type="entry name" value="Peptidase_S9_cat"/>
</dbReference>
<dbReference type="SUPFAM" id="SSF50993">
    <property type="entry name" value="Peptidase/esterase 'gauge' domain"/>
    <property type="match status" value="1"/>
</dbReference>
<dbReference type="Pfam" id="PF00326">
    <property type="entry name" value="Peptidase_S9"/>
    <property type="match status" value="1"/>
</dbReference>
<protein>
    <submittedName>
        <fullName evidence="7">Oligopeptidase B</fullName>
    </submittedName>
</protein>
<dbReference type="Gene3D" id="3.40.50.1820">
    <property type="entry name" value="alpha/beta hydrolase"/>
    <property type="match status" value="1"/>
</dbReference>
<dbReference type="OrthoDB" id="9801421at2"/>
<dbReference type="PROSITE" id="PS00708">
    <property type="entry name" value="PRO_ENDOPEP_SER"/>
    <property type="match status" value="1"/>
</dbReference>
<evidence type="ECO:0000256" key="3">
    <source>
        <dbReference type="ARBA" id="ARBA00022801"/>
    </source>
</evidence>
<keyword evidence="8" id="KW-1185">Reference proteome</keyword>
<dbReference type="Proteomes" id="UP000078292">
    <property type="component" value="Unassembled WGS sequence"/>
</dbReference>
<dbReference type="InterPro" id="IPR002471">
    <property type="entry name" value="Pept_S9_AS"/>
</dbReference>
<dbReference type="GO" id="GO:0004252">
    <property type="term" value="F:serine-type endopeptidase activity"/>
    <property type="evidence" value="ECO:0007669"/>
    <property type="project" value="InterPro"/>
</dbReference>
<accession>A0A1B7LVX5</accession>
<dbReference type="InterPro" id="IPR051543">
    <property type="entry name" value="Serine_Peptidase_S9A"/>
</dbReference>
<evidence type="ECO:0000259" key="6">
    <source>
        <dbReference type="Pfam" id="PF02897"/>
    </source>
</evidence>
<proteinExistence type="inferred from homology"/>
<dbReference type="PRINTS" id="PR00862">
    <property type="entry name" value="PROLIGOPTASE"/>
</dbReference>
<dbReference type="GO" id="GO:0006508">
    <property type="term" value="P:proteolysis"/>
    <property type="evidence" value="ECO:0007669"/>
    <property type="project" value="UniProtKB-KW"/>
</dbReference>
<name>A0A1B7LVX5_9MICC</name>
<comment type="caution">
    <text evidence="7">The sequence shown here is derived from an EMBL/GenBank/DDBJ whole genome shotgun (WGS) entry which is preliminary data.</text>
</comment>
<keyword evidence="3" id="KW-0378">Hydrolase</keyword>
<keyword evidence="4" id="KW-0720">Serine protease</keyword>
<evidence type="ECO:0000256" key="2">
    <source>
        <dbReference type="ARBA" id="ARBA00022670"/>
    </source>
</evidence>
<dbReference type="STRING" id="1837282.A6F49_15025"/>
<reference evidence="7 8" key="1">
    <citation type="submission" date="2016-04" db="EMBL/GenBank/DDBJ databases">
        <title>First whole genome shotgun sequence of the bacterium Enteractinococcus sp. strain UASWS1574.</title>
        <authorList>
            <person name="Crovadore J."/>
            <person name="Chablais R."/>
            <person name="Lefort F."/>
        </authorList>
    </citation>
    <scope>NUCLEOTIDE SEQUENCE [LARGE SCALE GENOMIC DNA]</scope>
    <source>
        <strain evidence="7 8">UASWS1574</strain>
    </source>
</reference>
<feature type="domain" description="Peptidase S9A N-terminal" evidence="6">
    <location>
        <begin position="6"/>
        <end position="427"/>
    </location>
</feature>
<dbReference type="Gene3D" id="2.130.10.120">
    <property type="entry name" value="Prolyl oligopeptidase, N-terminal domain"/>
    <property type="match status" value="1"/>
</dbReference>
<dbReference type="PANTHER" id="PTHR11757:SF19">
    <property type="entry name" value="PROLYL ENDOPEPTIDASE-LIKE"/>
    <property type="match status" value="1"/>
</dbReference>
<evidence type="ECO:0000313" key="7">
    <source>
        <dbReference type="EMBL" id="OAV59195.1"/>
    </source>
</evidence>
<dbReference type="InterPro" id="IPR002470">
    <property type="entry name" value="Peptidase_S9A"/>
</dbReference>
<organism evidence="7 8">
    <name type="scientific">Enteractinococcus helveticum</name>
    <dbReference type="NCBI Taxonomy" id="1837282"/>
    <lineage>
        <taxon>Bacteria</taxon>
        <taxon>Bacillati</taxon>
        <taxon>Actinomycetota</taxon>
        <taxon>Actinomycetes</taxon>
        <taxon>Micrococcales</taxon>
        <taxon>Micrococcaceae</taxon>
    </lineage>
</organism>
<evidence type="ECO:0000313" key="8">
    <source>
        <dbReference type="Proteomes" id="UP000078292"/>
    </source>
</evidence>
<dbReference type="EMBL" id="LXEY01000022">
    <property type="protein sequence ID" value="OAV59195.1"/>
    <property type="molecule type" value="Genomic_DNA"/>
</dbReference>
<gene>
    <name evidence="7" type="ORF">A6F49_15025</name>
</gene>
<dbReference type="SUPFAM" id="SSF53474">
    <property type="entry name" value="alpha/beta-Hydrolases"/>
    <property type="match status" value="1"/>
</dbReference>
<dbReference type="InterPro" id="IPR023302">
    <property type="entry name" value="Pept_S9A_N"/>
</dbReference>
<evidence type="ECO:0000259" key="5">
    <source>
        <dbReference type="Pfam" id="PF00326"/>
    </source>
</evidence>
<dbReference type="InterPro" id="IPR029058">
    <property type="entry name" value="AB_hydrolase_fold"/>
</dbReference>
<dbReference type="AlphaFoldDB" id="A0A1B7LVX5"/>
<evidence type="ECO:0000256" key="4">
    <source>
        <dbReference type="ARBA" id="ARBA00022825"/>
    </source>
</evidence>
<feature type="domain" description="Peptidase S9 prolyl oligopeptidase catalytic" evidence="5">
    <location>
        <begin position="493"/>
        <end position="714"/>
    </location>
</feature>
<dbReference type="RefSeq" id="WP_043058839.1">
    <property type="nucleotide sequence ID" value="NZ_LXEY01000022.1"/>
</dbReference>
<keyword evidence="2" id="KW-0645">Protease</keyword>
<dbReference type="PANTHER" id="PTHR11757">
    <property type="entry name" value="PROTEASE FAMILY S9A OLIGOPEPTIDASE"/>
    <property type="match status" value="1"/>
</dbReference>
<evidence type="ECO:0000256" key="1">
    <source>
        <dbReference type="ARBA" id="ARBA00005228"/>
    </source>
</evidence>
<dbReference type="Pfam" id="PF02897">
    <property type="entry name" value="Peptidase_S9_N"/>
    <property type="match status" value="1"/>
</dbReference>
<sequence length="725" mass="80857">MTSTPPKAQRKPVTARYHGVDLVDEWDWLKEPEDPAVIAHLEAENAYTEAVTADQQQLREAIFGEIKAHTVETDMSVPSRIDDWWYFTRTEEGAQYAVHCRVPVENDSWEPPQIQRGVALEGEQVILDGNVEAQKVAFFSLGGMTVSPDGNLLAYLVDETGNERFTLRVRDLRDGEQLPDEISGLAYGIAFDPSGTRLFYMEPDDAWRPYRLRSHRLGTDVSADALVYQEDDPQMWGGFGLSPDKTKLLLELGNSEVTETHILDLTQIAAPLELVISREQRSLHDVVPVGDQYLITHNRATDGTHLPNNQVSIVDADNVADRSAWRTVFEHSQTVKLDGVGVTRDYLFAAVRSETTPRMWVLPLDGIGTQDQVDVVEPAFVEELYSAAPIGQHIDSPYIRLGYTSWITPSQVLDYDPATNSSKLRRQTEVPGYDPSQYLVERWWAPAESTDRNVAIPLTVIRHKDVEWNGDNPALIYGYGSYEVSMDPGFGPSRLSLLDRGVIYVVAHVRGGGELGRAWYENGKKLAKKNSFTDFIDATRFVAASGWVHPDKIGAMGGSAGGLLMGAVLNMAPELYRVCVAQVPFVDALTSILNPDLPLTALEWEEWGNPIEDKAVFEYMLNYTPYHNVEPTKYPAIAAVTSLHDTRVLYVEPAKWVQKLRAKGTSDQDTSLAEGGSPIVLKTEMEGGHGGASGRYRAWEDRAWDFAFLLTALNAQQRVFNQENS</sequence>
<comment type="similarity">
    <text evidence="1">Belongs to the peptidase S9A family.</text>
</comment>